<dbReference type="Gene3D" id="3.30.70.1060">
    <property type="entry name" value="Dimeric alpha+beta barrel"/>
    <property type="match status" value="1"/>
</dbReference>
<dbReference type="Pfam" id="PF03795">
    <property type="entry name" value="YCII"/>
    <property type="match status" value="1"/>
</dbReference>
<dbReference type="InterPro" id="IPR011008">
    <property type="entry name" value="Dimeric_a/b-barrel"/>
</dbReference>
<reference evidence="2" key="2">
    <citation type="journal article" date="2016" name="Front. Microbiol.">
        <title>The Regulatory Protein RosR Affects Rhizobium leguminosarum bv. trifolii Protein Profiles, Cell Surface Properties, and Symbiosis with Clover.</title>
        <authorList>
            <person name="Rachwal K."/>
            <person name="Boguszewska A."/>
            <person name="Kopcinska J."/>
            <person name="Karas M."/>
            <person name="Tchorzewski M."/>
            <person name="Janczarek M."/>
        </authorList>
    </citation>
    <scope>NUCLEOTIDE SEQUENCE</scope>
    <source>
        <strain evidence="2">Rt24.2</strain>
    </source>
</reference>
<proteinExistence type="inferred from homology"/>
<organism evidence="2">
    <name type="scientific">Rhizobium leguminosarum bv. trifolii</name>
    <dbReference type="NCBI Taxonomy" id="386"/>
    <lineage>
        <taxon>Bacteria</taxon>
        <taxon>Pseudomonadati</taxon>
        <taxon>Pseudomonadota</taxon>
        <taxon>Alphaproteobacteria</taxon>
        <taxon>Hyphomicrobiales</taxon>
        <taxon>Rhizobiaceae</taxon>
        <taxon>Rhizobium/Agrobacterium group</taxon>
        <taxon>Rhizobium</taxon>
    </lineage>
</organism>
<dbReference type="InterPro" id="IPR005545">
    <property type="entry name" value="YCII"/>
</dbReference>
<dbReference type="EMBL" id="KX491914">
    <property type="protein sequence ID" value="AOO94278.1"/>
    <property type="molecule type" value="Genomic_DNA"/>
</dbReference>
<dbReference type="InterPro" id="IPR051807">
    <property type="entry name" value="Sec-metab_biosynth-assoc"/>
</dbReference>
<protein>
    <submittedName>
        <fullName evidence="2">Uncharacterized protein</fullName>
    </submittedName>
</protein>
<dbReference type="GeneID" id="61426940"/>
<dbReference type="SUPFAM" id="SSF54909">
    <property type="entry name" value="Dimeric alpha+beta barrel"/>
    <property type="match status" value="1"/>
</dbReference>
<evidence type="ECO:0000313" key="2">
    <source>
        <dbReference type="EMBL" id="AOO94278.1"/>
    </source>
</evidence>
<sequence length="99" mass="11726">MAYAITFVDDPDVREKKQQIRPVHIDYIMQNEHRIIASGGFFPDDDDFPNGGLILLDTDVRQEAIDYIENDPFFLNGIFSKYTVRRWKKFIFDHKRVTT</sequence>
<dbReference type="AlphaFoldDB" id="A0A1B8R2M2"/>
<comment type="similarity">
    <text evidence="1">Belongs to the YciI family.</text>
</comment>
<accession>A0A1B8R2M2</accession>
<dbReference type="PANTHER" id="PTHR33606:SF3">
    <property type="entry name" value="PROTEIN YCII"/>
    <property type="match status" value="1"/>
</dbReference>
<dbReference type="PANTHER" id="PTHR33606">
    <property type="entry name" value="PROTEIN YCII"/>
    <property type="match status" value="1"/>
</dbReference>
<name>A0A1B8R2M2_RHILT</name>
<dbReference type="RefSeq" id="WP_018517557.1">
    <property type="nucleotide sequence ID" value="NZ_CP050086.1"/>
</dbReference>
<reference evidence="2" key="1">
    <citation type="journal article" date="2015" name="BMC Genomics">
        <title>Transcriptome profiling of a Rhizobium leguminosarum bv. trifolii rosR mutant reveals the role of the transcriptional regulator RosR in motility, synthesis of cell-surface components, and other cellular processes.</title>
        <authorList>
            <person name="Rachwal K."/>
            <person name="Matczynska E."/>
            <person name="Janczarek M."/>
        </authorList>
    </citation>
    <scope>NUCLEOTIDE SEQUENCE</scope>
    <source>
        <strain evidence="2">Rt24.2</strain>
    </source>
</reference>
<evidence type="ECO:0000256" key="1">
    <source>
        <dbReference type="ARBA" id="ARBA00007689"/>
    </source>
</evidence>